<dbReference type="AlphaFoldDB" id="V6LW44"/>
<evidence type="ECO:0000313" key="3">
    <source>
        <dbReference type="Proteomes" id="UP000018208"/>
    </source>
</evidence>
<evidence type="ECO:0008006" key="4">
    <source>
        <dbReference type="Google" id="ProtNLM"/>
    </source>
</evidence>
<accession>V6LW44</accession>
<dbReference type="Proteomes" id="UP000018208">
    <property type="component" value="Unassembled WGS sequence"/>
</dbReference>
<organism evidence="1">
    <name type="scientific">Spironucleus salmonicida</name>
    <dbReference type="NCBI Taxonomy" id="348837"/>
    <lineage>
        <taxon>Eukaryota</taxon>
        <taxon>Metamonada</taxon>
        <taxon>Diplomonadida</taxon>
        <taxon>Hexamitidae</taxon>
        <taxon>Hexamitinae</taxon>
        <taxon>Spironucleus</taxon>
    </lineage>
</organism>
<proteinExistence type="predicted"/>
<protein>
    <recommendedName>
        <fullName evidence="4">RIIa domain-containing protein</fullName>
    </recommendedName>
</protein>
<dbReference type="EMBL" id="AUWU02000004">
    <property type="protein sequence ID" value="KAH0574356.1"/>
    <property type="molecule type" value="Genomic_DNA"/>
</dbReference>
<dbReference type="OrthoDB" id="10249338at2759"/>
<sequence length="83" mass="9886">MEYVTSETKNGYFTENELVELRKTKVQQKISDIDYLAQHSEIEAIINDLYKKLLDTKPDSKEVYKFVAKYFIELNEERSRAMD</sequence>
<gene>
    <name evidence="1" type="ORF">SS50377_11007</name>
    <name evidence="2" type="ORF">SS50377_24311</name>
</gene>
<reference evidence="1 2" key="1">
    <citation type="journal article" date="2014" name="PLoS Genet.">
        <title>The Genome of Spironucleus salmonicida Highlights a Fish Pathogen Adapted to Fluctuating Environments.</title>
        <authorList>
            <person name="Xu F."/>
            <person name="Jerlstrom-Hultqvist J."/>
            <person name="Einarsson E."/>
            <person name="Astvaldsson A."/>
            <person name="Svard S.G."/>
            <person name="Andersson J.O."/>
        </authorList>
    </citation>
    <scope>NUCLEOTIDE SEQUENCE</scope>
    <source>
        <strain evidence="2">ATCC 50377</strain>
    </source>
</reference>
<dbReference type="EMBL" id="KI545976">
    <property type="protein sequence ID" value="EST48785.1"/>
    <property type="molecule type" value="Genomic_DNA"/>
</dbReference>
<dbReference type="VEuPathDB" id="GiardiaDB:SS50377_24311"/>
<evidence type="ECO:0000313" key="2">
    <source>
        <dbReference type="EMBL" id="KAH0574356.1"/>
    </source>
</evidence>
<name>V6LW44_9EUKA</name>
<reference evidence="2" key="2">
    <citation type="submission" date="2020-12" db="EMBL/GenBank/DDBJ databases">
        <title>New Spironucleus salmonicida genome in near-complete chromosomes.</title>
        <authorList>
            <person name="Xu F."/>
            <person name="Kurt Z."/>
            <person name="Jimenez-Gonzalez A."/>
            <person name="Astvaldsson A."/>
            <person name="Andersson J.O."/>
            <person name="Svard S.G."/>
        </authorList>
    </citation>
    <scope>NUCLEOTIDE SEQUENCE</scope>
    <source>
        <strain evidence="2">ATCC 50377</strain>
    </source>
</reference>
<evidence type="ECO:0000313" key="1">
    <source>
        <dbReference type="EMBL" id="EST48785.1"/>
    </source>
</evidence>
<keyword evidence="3" id="KW-1185">Reference proteome</keyword>